<protein>
    <recommendedName>
        <fullName evidence="3">PepSY domain-containing protein</fullName>
    </recommendedName>
</protein>
<feature type="domain" description="PepSY" evidence="3">
    <location>
        <begin position="7"/>
        <end position="80"/>
    </location>
</feature>
<name>A0A1I4P1G7_9BURK</name>
<dbReference type="OrthoDB" id="9180865at2"/>
<evidence type="ECO:0000313" key="5">
    <source>
        <dbReference type="Proteomes" id="UP000199470"/>
    </source>
</evidence>
<gene>
    <name evidence="4" type="ORF">SAMN02982985_03207</name>
</gene>
<dbReference type="InterPro" id="IPR025711">
    <property type="entry name" value="PepSY"/>
</dbReference>
<feature type="chain" id="PRO_5011745036" description="PepSY domain-containing protein" evidence="2">
    <location>
        <begin position="22"/>
        <end position="120"/>
    </location>
</feature>
<accession>A0A1I4P1G7</accession>
<keyword evidence="5" id="KW-1185">Reference proteome</keyword>
<proteinExistence type="predicted"/>
<organism evidence="4 5">
    <name type="scientific">Rugamonas rubra</name>
    <dbReference type="NCBI Taxonomy" id="758825"/>
    <lineage>
        <taxon>Bacteria</taxon>
        <taxon>Pseudomonadati</taxon>
        <taxon>Pseudomonadota</taxon>
        <taxon>Betaproteobacteria</taxon>
        <taxon>Burkholderiales</taxon>
        <taxon>Oxalobacteraceae</taxon>
        <taxon>Telluria group</taxon>
        <taxon>Rugamonas</taxon>
    </lineage>
</organism>
<dbReference type="RefSeq" id="WP_093388701.1">
    <property type="nucleotide sequence ID" value="NZ_FOTW01000015.1"/>
</dbReference>
<sequence>MPPIRTYFALAALAASGAAFSEVDCTDPVSDWKPRELLQREAEQRGWTVQRIKIDDGCYELRGIDRNGNKIKAKYAPASLRMRSLAVDFGETGDASDYLGPLPAGPLRRRTGPTSRGEIQ</sequence>
<evidence type="ECO:0000259" key="3">
    <source>
        <dbReference type="Pfam" id="PF13670"/>
    </source>
</evidence>
<dbReference type="Pfam" id="PF13670">
    <property type="entry name" value="PepSY_2"/>
    <property type="match status" value="1"/>
</dbReference>
<reference evidence="4 5" key="1">
    <citation type="submission" date="2016-10" db="EMBL/GenBank/DDBJ databases">
        <authorList>
            <person name="de Groot N.N."/>
        </authorList>
    </citation>
    <scope>NUCLEOTIDE SEQUENCE [LARGE SCALE GENOMIC DNA]</scope>
    <source>
        <strain evidence="4 5">ATCC 43154</strain>
    </source>
</reference>
<dbReference type="STRING" id="758825.SAMN02982985_03207"/>
<keyword evidence="2" id="KW-0732">Signal</keyword>
<feature type="region of interest" description="Disordered" evidence="1">
    <location>
        <begin position="99"/>
        <end position="120"/>
    </location>
</feature>
<dbReference type="Proteomes" id="UP000199470">
    <property type="component" value="Unassembled WGS sequence"/>
</dbReference>
<dbReference type="EMBL" id="FOTW01000015">
    <property type="protein sequence ID" value="SFM21598.1"/>
    <property type="molecule type" value="Genomic_DNA"/>
</dbReference>
<feature type="signal peptide" evidence="2">
    <location>
        <begin position="1"/>
        <end position="21"/>
    </location>
</feature>
<evidence type="ECO:0000256" key="2">
    <source>
        <dbReference type="SAM" id="SignalP"/>
    </source>
</evidence>
<evidence type="ECO:0000313" key="4">
    <source>
        <dbReference type="EMBL" id="SFM21598.1"/>
    </source>
</evidence>
<evidence type="ECO:0000256" key="1">
    <source>
        <dbReference type="SAM" id="MobiDB-lite"/>
    </source>
</evidence>
<dbReference type="AlphaFoldDB" id="A0A1I4P1G7"/>